<dbReference type="AlphaFoldDB" id="A0AAV4V1Q6"/>
<organism evidence="1 2">
    <name type="scientific">Caerostris darwini</name>
    <dbReference type="NCBI Taxonomy" id="1538125"/>
    <lineage>
        <taxon>Eukaryota</taxon>
        <taxon>Metazoa</taxon>
        <taxon>Ecdysozoa</taxon>
        <taxon>Arthropoda</taxon>
        <taxon>Chelicerata</taxon>
        <taxon>Arachnida</taxon>
        <taxon>Araneae</taxon>
        <taxon>Araneomorphae</taxon>
        <taxon>Entelegynae</taxon>
        <taxon>Araneoidea</taxon>
        <taxon>Araneidae</taxon>
        <taxon>Caerostris</taxon>
    </lineage>
</organism>
<name>A0AAV4V1Q6_9ARAC</name>
<reference evidence="1 2" key="1">
    <citation type="submission" date="2021-06" db="EMBL/GenBank/DDBJ databases">
        <title>Caerostris darwini draft genome.</title>
        <authorList>
            <person name="Kono N."/>
            <person name="Arakawa K."/>
        </authorList>
    </citation>
    <scope>NUCLEOTIDE SEQUENCE [LARGE SCALE GENOMIC DNA]</scope>
</reference>
<sequence length="166" mass="19677">MSLYLLLEESLGEITFLPDFPLTEIDPDCRTRPWLTFDNNLIELYYYPDYEEYELKSKCYSCSLIFMYSNDTWHDIAMNSSKQRIYSFIPNPRRVGDFFWRSHPKSGNPILSSPFLPLTRRRPGNRIRRSTPLVVTHTLILMLGGVPLRTGYRVSFHPLIFQFLKR</sequence>
<evidence type="ECO:0000313" key="1">
    <source>
        <dbReference type="EMBL" id="GIY63890.1"/>
    </source>
</evidence>
<gene>
    <name evidence="1" type="ORF">CDAR_261901</name>
</gene>
<protein>
    <submittedName>
        <fullName evidence="1">Uncharacterized protein</fullName>
    </submittedName>
</protein>
<evidence type="ECO:0000313" key="2">
    <source>
        <dbReference type="Proteomes" id="UP001054837"/>
    </source>
</evidence>
<accession>A0AAV4V1Q6</accession>
<comment type="caution">
    <text evidence="1">The sequence shown here is derived from an EMBL/GenBank/DDBJ whole genome shotgun (WGS) entry which is preliminary data.</text>
</comment>
<dbReference type="Proteomes" id="UP001054837">
    <property type="component" value="Unassembled WGS sequence"/>
</dbReference>
<keyword evidence="2" id="KW-1185">Reference proteome</keyword>
<proteinExistence type="predicted"/>
<dbReference type="EMBL" id="BPLQ01012237">
    <property type="protein sequence ID" value="GIY63890.1"/>
    <property type="molecule type" value="Genomic_DNA"/>
</dbReference>